<evidence type="ECO:0000313" key="3">
    <source>
        <dbReference type="Proteomes" id="UP001311915"/>
    </source>
</evidence>
<name>A0AAV9LYY7_9SOLN</name>
<comment type="caution">
    <text evidence="2">The sequence shown here is derived from an EMBL/GenBank/DDBJ whole genome shotgun (WGS) entry which is preliminary data.</text>
</comment>
<evidence type="ECO:0000313" key="2">
    <source>
        <dbReference type="EMBL" id="KAK4729770.1"/>
    </source>
</evidence>
<accession>A0AAV9LYY7</accession>
<feature type="signal peptide" evidence="1">
    <location>
        <begin position="1"/>
        <end position="27"/>
    </location>
</feature>
<proteinExistence type="predicted"/>
<organism evidence="2 3">
    <name type="scientific">Solanum pinnatisectum</name>
    <name type="common">tansyleaf nightshade</name>
    <dbReference type="NCBI Taxonomy" id="50273"/>
    <lineage>
        <taxon>Eukaryota</taxon>
        <taxon>Viridiplantae</taxon>
        <taxon>Streptophyta</taxon>
        <taxon>Embryophyta</taxon>
        <taxon>Tracheophyta</taxon>
        <taxon>Spermatophyta</taxon>
        <taxon>Magnoliopsida</taxon>
        <taxon>eudicotyledons</taxon>
        <taxon>Gunneridae</taxon>
        <taxon>Pentapetalae</taxon>
        <taxon>asterids</taxon>
        <taxon>lamiids</taxon>
        <taxon>Solanales</taxon>
        <taxon>Solanaceae</taxon>
        <taxon>Solanoideae</taxon>
        <taxon>Solaneae</taxon>
        <taxon>Solanum</taxon>
    </lineage>
</organism>
<keyword evidence="1" id="KW-0732">Signal</keyword>
<feature type="chain" id="PRO_5043945199" evidence="1">
    <location>
        <begin position="28"/>
        <end position="105"/>
    </location>
</feature>
<protein>
    <submittedName>
        <fullName evidence="2">Uncharacterized protein</fullName>
    </submittedName>
</protein>
<dbReference type="Proteomes" id="UP001311915">
    <property type="component" value="Unassembled WGS sequence"/>
</dbReference>
<evidence type="ECO:0000256" key="1">
    <source>
        <dbReference type="SAM" id="SignalP"/>
    </source>
</evidence>
<gene>
    <name evidence="2" type="ORF">R3W88_022758</name>
</gene>
<sequence length="105" mass="11480">MVPFSNCSILCVIITLFSLSNITTSHAARSVLQLPNLSTIPSITSLPTVPTANRPLPSLPTFSSVPKMTLPPMPANIPLTTCHHFRTFPQIQHFHICVVVSFWVG</sequence>
<dbReference type="EMBL" id="JAWPEI010000004">
    <property type="protein sequence ID" value="KAK4729770.1"/>
    <property type="molecule type" value="Genomic_DNA"/>
</dbReference>
<reference evidence="2 3" key="1">
    <citation type="submission" date="2023-10" db="EMBL/GenBank/DDBJ databases">
        <title>Genome-Wide Identification Analysis in wild type Solanum Pinnatisectum Reveals Some Genes Defensing Phytophthora Infestans.</title>
        <authorList>
            <person name="Sun C."/>
        </authorList>
    </citation>
    <scope>NUCLEOTIDE SEQUENCE [LARGE SCALE GENOMIC DNA]</scope>
    <source>
        <strain evidence="2">LQN</strain>
        <tissue evidence="2">Leaf</tissue>
    </source>
</reference>
<dbReference type="AlphaFoldDB" id="A0AAV9LYY7"/>
<keyword evidence="3" id="KW-1185">Reference proteome</keyword>